<feature type="domain" description="BMC" evidence="4">
    <location>
        <begin position="96"/>
        <end position="182"/>
    </location>
</feature>
<dbReference type="RefSeq" id="WP_048513685.1">
    <property type="nucleotide sequence ID" value="NZ_FUXD01000014.1"/>
</dbReference>
<dbReference type="SUPFAM" id="SSF143414">
    <property type="entry name" value="CcmK-like"/>
    <property type="match status" value="2"/>
</dbReference>
<dbReference type="EMBL" id="LEKT01000010">
    <property type="protein sequence ID" value="KMO87069.1"/>
    <property type="molecule type" value="Genomic_DNA"/>
</dbReference>
<dbReference type="PATRIC" id="fig|1122219.3.peg.3456"/>
<evidence type="ECO:0000259" key="4">
    <source>
        <dbReference type="PROSITE" id="PS51930"/>
    </source>
</evidence>
<evidence type="ECO:0000256" key="2">
    <source>
        <dbReference type="ARBA" id="ARBA00024446"/>
    </source>
</evidence>
<reference evidence="5 6" key="1">
    <citation type="submission" date="2015-06" db="EMBL/GenBank/DDBJ databases">
        <title>Draft genome sequence of beer spoilage bacterium Megasphaera cerevisiae type strain 20462.</title>
        <authorList>
            <person name="Kutumbaka K."/>
            <person name="Pasmowitz J."/>
            <person name="Mategko J."/>
            <person name="Reyes D."/>
            <person name="Friedrich A."/>
            <person name="Han S."/>
            <person name="Martens-Habbena W."/>
            <person name="Neal-McKinney J."/>
            <person name="Janagama H.K."/>
            <person name="Nadala C."/>
            <person name="Samadpour M."/>
        </authorList>
    </citation>
    <scope>NUCLEOTIDE SEQUENCE [LARGE SCALE GENOMIC DNA]</scope>
    <source>
        <strain evidence="5 6">DSM 20462</strain>
    </source>
</reference>
<dbReference type="PIRSF" id="PIRSF034834">
    <property type="entry name" value="PduT"/>
    <property type="match status" value="1"/>
</dbReference>
<dbReference type="PROSITE" id="PS51930">
    <property type="entry name" value="BMC_2"/>
    <property type="match status" value="2"/>
</dbReference>
<evidence type="ECO:0000313" key="5">
    <source>
        <dbReference type="EMBL" id="KMO87069.1"/>
    </source>
</evidence>
<dbReference type="InterPro" id="IPR044872">
    <property type="entry name" value="CcmK/CsoS1_BMC"/>
</dbReference>
<protein>
    <submittedName>
        <fullName evidence="5">Propanediol utilization protein</fullName>
    </submittedName>
</protein>
<dbReference type="PANTHER" id="PTHR33941">
    <property type="entry name" value="PROPANEDIOL UTILIZATION PROTEIN PDUA"/>
    <property type="match status" value="1"/>
</dbReference>
<dbReference type="AlphaFoldDB" id="A0A0J6WWV2"/>
<dbReference type="InterPro" id="IPR000249">
    <property type="entry name" value="BMC_dom"/>
</dbReference>
<dbReference type="Pfam" id="PF00936">
    <property type="entry name" value="BMC"/>
    <property type="match status" value="2"/>
</dbReference>
<dbReference type="STRING" id="39029.BSR42_07375"/>
<sequence length="182" mass="18875">MYKAIGMLELSSIGKGMYANDLMTKASEVEVVTAGSVCPGKYISVIAGDVAAVQNAMKVGEQASEGAYVDSVVIPNVHAGIFPAITGTTMPEHLDALGIIESFSLAFMIRAADVALKAAAIDAIELRLGIGLGGKAYFAFTGNVGAVEASVKAAIEETEGNGLLVDTEVIPKPSKKFWATMF</sequence>
<dbReference type="GO" id="GO:0031469">
    <property type="term" value="C:bacterial microcompartment"/>
    <property type="evidence" value="ECO:0007669"/>
    <property type="project" value="UniProtKB-SubCell"/>
</dbReference>
<keyword evidence="6" id="KW-1185">Reference proteome</keyword>
<feature type="domain" description="BMC" evidence="4">
    <location>
        <begin position="4"/>
        <end position="86"/>
    </location>
</feature>
<dbReference type="OrthoDB" id="9791973at2"/>
<dbReference type="CDD" id="cd07054">
    <property type="entry name" value="BMC_PduT_repeat2"/>
    <property type="match status" value="1"/>
</dbReference>
<name>A0A0J6WWV2_9FIRM</name>
<accession>A0A0J6WWV2</accession>
<keyword evidence="2" id="KW-1283">Bacterial microcompartment</keyword>
<evidence type="ECO:0000256" key="1">
    <source>
        <dbReference type="ARBA" id="ARBA00024322"/>
    </source>
</evidence>
<dbReference type="PANTHER" id="PTHR33941:SF11">
    <property type="entry name" value="BACTERIAL MICROCOMPARTMENT SHELL PROTEIN PDUJ"/>
    <property type="match status" value="1"/>
</dbReference>
<proteinExistence type="inferred from homology"/>
<dbReference type="InParanoid" id="A0A0J6WWV2"/>
<dbReference type="CDD" id="cd07053">
    <property type="entry name" value="BMC_PduT_repeat1"/>
    <property type="match status" value="1"/>
</dbReference>
<dbReference type="SMART" id="SM00877">
    <property type="entry name" value="BMC"/>
    <property type="match status" value="2"/>
</dbReference>
<comment type="caution">
    <text evidence="5">The sequence shown here is derived from an EMBL/GenBank/DDBJ whole genome shotgun (WGS) entry which is preliminary data.</text>
</comment>
<dbReference type="InterPro" id="IPR037233">
    <property type="entry name" value="CcmK-like_sf"/>
</dbReference>
<organism evidence="5 6">
    <name type="scientific">Megasphaera cerevisiae DSM 20462</name>
    <dbReference type="NCBI Taxonomy" id="1122219"/>
    <lineage>
        <taxon>Bacteria</taxon>
        <taxon>Bacillati</taxon>
        <taxon>Bacillota</taxon>
        <taxon>Negativicutes</taxon>
        <taxon>Veillonellales</taxon>
        <taxon>Veillonellaceae</taxon>
        <taxon>Megasphaera</taxon>
    </lineage>
</organism>
<evidence type="ECO:0000313" key="6">
    <source>
        <dbReference type="Proteomes" id="UP000036503"/>
    </source>
</evidence>
<dbReference type="Gene3D" id="3.30.70.1710">
    <property type="match status" value="2"/>
</dbReference>
<dbReference type="Proteomes" id="UP000036503">
    <property type="component" value="Unassembled WGS sequence"/>
</dbReference>
<comment type="subcellular location">
    <subcellularLocation>
        <location evidence="1">Bacterial microcompartment</location>
    </subcellularLocation>
</comment>
<dbReference type="InterPro" id="IPR011238">
    <property type="entry name" value="Micro_shell_prot_PduT"/>
</dbReference>
<comment type="similarity">
    <text evidence="3">Belongs to the bacterial microcompartments protein family.</text>
</comment>
<dbReference type="InterPro" id="IPR050575">
    <property type="entry name" value="BMC_shell"/>
</dbReference>
<evidence type="ECO:0000256" key="3">
    <source>
        <dbReference type="PROSITE-ProRule" id="PRU01278"/>
    </source>
</evidence>
<gene>
    <name evidence="5" type="ORF">AB840_04705</name>
</gene>